<evidence type="ECO:0000313" key="3">
    <source>
        <dbReference type="EMBL" id="QNN46560.1"/>
    </source>
</evidence>
<proteinExistence type="predicted"/>
<feature type="domain" description="Beta-lactamase-related" evidence="2">
    <location>
        <begin position="58"/>
        <end position="366"/>
    </location>
</feature>
<dbReference type="EMBL" id="CP060711">
    <property type="protein sequence ID" value="QNN46560.1"/>
    <property type="molecule type" value="Genomic_DNA"/>
</dbReference>
<protein>
    <submittedName>
        <fullName evidence="3">Beta-lactamase family protein</fullName>
    </submittedName>
</protein>
<evidence type="ECO:0000313" key="4">
    <source>
        <dbReference type="Proteomes" id="UP000515977"/>
    </source>
</evidence>
<dbReference type="InterPro" id="IPR012338">
    <property type="entry name" value="Beta-lactam/transpept-like"/>
</dbReference>
<dbReference type="InterPro" id="IPR050491">
    <property type="entry name" value="AmpC-like"/>
</dbReference>
<dbReference type="KEGG" id="tbv:H9L17_15595"/>
<evidence type="ECO:0000256" key="1">
    <source>
        <dbReference type="SAM" id="SignalP"/>
    </source>
</evidence>
<keyword evidence="4" id="KW-1185">Reference proteome</keyword>
<accession>A0A7G9QT85</accession>
<dbReference type="RefSeq" id="WP_187570324.1">
    <property type="nucleotide sequence ID" value="NZ_CP060711.1"/>
</dbReference>
<sequence length="510" mass="54700">MQMPCTRAALVLCLIFLPWARDGLAAQPASPAAAHVPDHALTAPLREALDAARRVPGGTPAMAAVVVQGDAAPWIDVRGVVRADRDAPADADTRFYIASQTKSFVGLLGAVLDARGMFPLSRTLAEVWPDLVLPAPADPHRITMADLLSHQEGLRTDTLNVLAAHVRDVPAAEYPALLATEAQPRDPGFRYANIGDLIYGAALETATGRNWRDWLDAEVLRPLALDGVSSRTSTVPAERLAWNHQWDGARWRTLRPKPDALMHAAGGLVATPAAMARWMQANLGISNARGALPAAAWERSQRPLARAKLADGEIDCDGYSLGWYSCAYRGQRALMHPGSYDGTVSVTVLVPSARAGLSLVASSDSAMEGLQLAMMKAFIGLATGLPGEPERLRNAMEAWPANVEAKAAKRRAAIERDRADPQWGGWHWHPDAAALRTCTGSFANAFYGVMRVERDGGSLSARIGELELRLAPARPGLFAASTAALEPPEPLQCDAGAGRLTWRGQAFQRQ</sequence>
<keyword evidence="1" id="KW-0732">Signal</keyword>
<dbReference type="AlphaFoldDB" id="A0A7G9QT85"/>
<evidence type="ECO:0000259" key="2">
    <source>
        <dbReference type="Pfam" id="PF00144"/>
    </source>
</evidence>
<reference evidence="3 4" key="1">
    <citation type="submission" date="2020-08" db="EMBL/GenBank/DDBJ databases">
        <title>Genome sequence of Thermomonas brevis KACC 16975T.</title>
        <authorList>
            <person name="Hyun D.-W."/>
            <person name="Bae J.-W."/>
        </authorList>
    </citation>
    <scope>NUCLEOTIDE SEQUENCE [LARGE SCALE GENOMIC DNA]</scope>
    <source>
        <strain evidence="3 4">KACC 16975</strain>
    </source>
</reference>
<dbReference type="PANTHER" id="PTHR46825">
    <property type="entry name" value="D-ALANYL-D-ALANINE-CARBOXYPEPTIDASE/ENDOPEPTIDASE AMPH"/>
    <property type="match status" value="1"/>
</dbReference>
<dbReference type="Gene3D" id="3.40.710.10">
    <property type="entry name" value="DD-peptidase/beta-lactamase superfamily"/>
    <property type="match status" value="1"/>
</dbReference>
<organism evidence="3 4">
    <name type="scientific">Thermomonas brevis</name>
    <dbReference type="NCBI Taxonomy" id="215691"/>
    <lineage>
        <taxon>Bacteria</taxon>
        <taxon>Pseudomonadati</taxon>
        <taxon>Pseudomonadota</taxon>
        <taxon>Gammaproteobacteria</taxon>
        <taxon>Lysobacterales</taxon>
        <taxon>Lysobacteraceae</taxon>
        <taxon>Thermomonas</taxon>
    </lineage>
</organism>
<dbReference type="PANTHER" id="PTHR46825:SF9">
    <property type="entry name" value="BETA-LACTAMASE-RELATED DOMAIN-CONTAINING PROTEIN"/>
    <property type="match status" value="1"/>
</dbReference>
<name>A0A7G9QT85_9GAMM</name>
<dbReference type="Pfam" id="PF00144">
    <property type="entry name" value="Beta-lactamase"/>
    <property type="match status" value="1"/>
</dbReference>
<feature type="chain" id="PRO_5028836269" evidence="1">
    <location>
        <begin position="26"/>
        <end position="510"/>
    </location>
</feature>
<feature type="signal peptide" evidence="1">
    <location>
        <begin position="1"/>
        <end position="25"/>
    </location>
</feature>
<gene>
    <name evidence="3" type="ORF">H9L17_15595</name>
</gene>
<dbReference type="InterPro" id="IPR001466">
    <property type="entry name" value="Beta-lactam-related"/>
</dbReference>
<dbReference type="Proteomes" id="UP000515977">
    <property type="component" value="Chromosome"/>
</dbReference>
<dbReference type="SUPFAM" id="SSF56601">
    <property type="entry name" value="beta-lactamase/transpeptidase-like"/>
    <property type="match status" value="1"/>
</dbReference>